<dbReference type="InterPro" id="IPR013783">
    <property type="entry name" value="Ig-like_fold"/>
</dbReference>
<feature type="domain" description="Ig-like" evidence="10">
    <location>
        <begin position="246"/>
        <end position="346"/>
    </location>
</feature>
<dbReference type="InterPro" id="IPR050958">
    <property type="entry name" value="Cell_Adh-Cytoskel_Orgn"/>
</dbReference>
<keyword evidence="8" id="KW-0393">Immunoglobulin domain</keyword>
<keyword evidence="3 9" id="KW-0732">Signal</keyword>
<proteinExistence type="predicted"/>
<name>A0AAN8WS23_HALRR</name>
<keyword evidence="5" id="KW-0472">Membrane</keyword>
<evidence type="ECO:0000256" key="5">
    <source>
        <dbReference type="ARBA" id="ARBA00023136"/>
    </source>
</evidence>
<dbReference type="InterPro" id="IPR036179">
    <property type="entry name" value="Ig-like_dom_sf"/>
</dbReference>
<feature type="signal peptide" evidence="9">
    <location>
        <begin position="1"/>
        <end position="20"/>
    </location>
</feature>
<dbReference type="Gene3D" id="2.60.40.10">
    <property type="entry name" value="Immunoglobulins"/>
    <property type="match status" value="7"/>
</dbReference>
<feature type="chain" id="PRO_5043016717" description="Ig-like domain-containing protein" evidence="9">
    <location>
        <begin position="21"/>
        <end position="857"/>
    </location>
</feature>
<keyword evidence="4" id="KW-0677">Repeat</keyword>
<dbReference type="Pfam" id="PF07679">
    <property type="entry name" value="I-set"/>
    <property type="match status" value="2"/>
</dbReference>
<dbReference type="SUPFAM" id="SSF48726">
    <property type="entry name" value="Immunoglobulin"/>
    <property type="match status" value="7"/>
</dbReference>
<dbReference type="PANTHER" id="PTHR45080">
    <property type="entry name" value="CONTACTIN 5"/>
    <property type="match status" value="1"/>
</dbReference>
<evidence type="ECO:0000256" key="6">
    <source>
        <dbReference type="ARBA" id="ARBA00023157"/>
    </source>
</evidence>
<feature type="domain" description="Ig-like" evidence="10">
    <location>
        <begin position="155"/>
        <end position="245"/>
    </location>
</feature>
<evidence type="ECO:0000313" key="12">
    <source>
        <dbReference type="Proteomes" id="UP001381693"/>
    </source>
</evidence>
<accession>A0AAN8WS23</accession>
<feature type="domain" description="Ig-like" evidence="10">
    <location>
        <begin position="673"/>
        <end position="760"/>
    </location>
</feature>
<dbReference type="InterPro" id="IPR013098">
    <property type="entry name" value="Ig_I-set"/>
</dbReference>
<dbReference type="CDD" id="cd00096">
    <property type="entry name" value="Ig"/>
    <property type="match status" value="1"/>
</dbReference>
<evidence type="ECO:0000259" key="10">
    <source>
        <dbReference type="PROSITE" id="PS50835"/>
    </source>
</evidence>
<keyword evidence="6" id="KW-1015">Disulfide bond</keyword>
<dbReference type="Pfam" id="PF07686">
    <property type="entry name" value="V-set"/>
    <property type="match status" value="1"/>
</dbReference>
<dbReference type="InterPro" id="IPR003599">
    <property type="entry name" value="Ig_sub"/>
</dbReference>
<dbReference type="Proteomes" id="UP001381693">
    <property type="component" value="Unassembled WGS sequence"/>
</dbReference>
<evidence type="ECO:0000256" key="4">
    <source>
        <dbReference type="ARBA" id="ARBA00022737"/>
    </source>
</evidence>
<dbReference type="SMART" id="SM00409">
    <property type="entry name" value="IG"/>
    <property type="match status" value="7"/>
</dbReference>
<evidence type="ECO:0000256" key="7">
    <source>
        <dbReference type="ARBA" id="ARBA00023180"/>
    </source>
</evidence>
<evidence type="ECO:0000256" key="8">
    <source>
        <dbReference type="ARBA" id="ARBA00023319"/>
    </source>
</evidence>
<evidence type="ECO:0000256" key="2">
    <source>
        <dbReference type="ARBA" id="ARBA00022475"/>
    </source>
</evidence>
<dbReference type="InterPro" id="IPR013106">
    <property type="entry name" value="Ig_V-set"/>
</dbReference>
<feature type="domain" description="Ig-like" evidence="10">
    <location>
        <begin position="351"/>
        <end position="446"/>
    </location>
</feature>
<keyword evidence="2" id="KW-1003">Cell membrane</keyword>
<gene>
    <name evidence="11" type="ORF">SK128_003822</name>
</gene>
<feature type="domain" description="Ig-like" evidence="10">
    <location>
        <begin position="587"/>
        <end position="664"/>
    </location>
</feature>
<organism evidence="11 12">
    <name type="scientific">Halocaridina rubra</name>
    <name type="common">Hawaiian red shrimp</name>
    <dbReference type="NCBI Taxonomy" id="373956"/>
    <lineage>
        <taxon>Eukaryota</taxon>
        <taxon>Metazoa</taxon>
        <taxon>Ecdysozoa</taxon>
        <taxon>Arthropoda</taxon>
        <taxon>Crustacea</taxon>
        <taxon>Multicrustacea</taxon>
        <taxon>Malacostraca</taxon>
        <taxon>Eumalacostraca</taxon>
        <taxon>Eucarida</taxon>
        <taxon>Decapoda</taxon>
        <taxon>Pleocyemata</taxon>
        <taxon>Caridea</taxon>
        <taxon>Atyoidea</taxon>
        <taxon>Atyidae</taxon>
        <taxon>Halocaridina</taxon>
    </lineage>
</organism>
<dbReference type="GO" id="GO:0007156">
    <property type="term" value="P:homophilic cell adhesion via plasma membrane adhesion molecules"/>
    <property type="evidence" value="ECO:0007669"/>
    <property type="project" value="TreeGrafter"/>
</dbReference>
<keyword evidence="12" id="KW-1185">Reference proteome</keyword>
<dbReference type="SMART" id="SM00408">
    <property type="entry name" value="IGc2"/>
    <property type="match status" value="7"/>
</dbReference>
<dbReference type="Pfam" id="PF13927">
    <property type="entry name" value="Ig_3"/>
    <property type="match status" value="3"/>
</dbReference>
<keyword evidence="7" id="KW-0325">Glycoprotein</keyword>
<protein>
    <recommendedName>
        <fullName evidence="10">Ig-like domain-containing protein</fullName>
    </recommendedName>
</protein>
<sequence length="857" mass="95050">MSRTTLIALCLVAGVATSLAGPSLPRGETPVPEQVGEGEQPKITYSKETLAKEGERVKLDCAVEGVDLTGVEGFGVSWSKIDEQKPTNSYPIAANDKVLLFSNKYSVDHPPDSYLFSLIIKEINEEDAGLYRCTVNFGEDQKINADVPVKLEKAPYFTDNFTKTLTVTEGDAISIDCQPGGSPRPDVYWERLNQELPYYGGRFFKANQLDIPLIERSHEGHYVCYADNGIGDPANSHIILEVQFAPVVRIEKPQLFASSGDSVTMTCRVEAHPVADVVWYKDGLAILGGANRNLNKVDTRGNDPDRITEVKSTLSIAEVSGEEDFGTYTCKAVNTIGKTERTVEVRLKSPPRIINQSKKEVLYELTKSNLRDALPVVIECEAEGNPDPNYRWNRNGEPIVFQADPRMELEPGTGNLLISDPTLEDNGLYQCFAYNELGTATSDPVYLINSTSIRFTNTEANKDKYDVEAELGRPFKLSCPNVTSYPEPSLSWVKAITHESQIELKFVNDERVVADPYGNLWFTHVTSEDATTDSNFKYMCLASTEFEPTDYSIGSIIELNVVPPKDGEHNGELETLNVESFEMYTSPSNTTFMALEENTLWCIFGGEPSPNVNWRRTDDGELDETRFVTRNFGRTLVFKNTQLSDSGEYECSVSNGVGEPKYATMFVNVEQSPTFIGDLASQTVKEGSTVTFTCEAEATEEINYTWLFNGRPLSETAAHPRRTISSSKLVITDVTFVDIGNYACNATSNIGYAYGQATLNVIPGERRVSSVTSSAEVAVLRGEVQELRETLLKIHSLVVEQLEVSKTNNEKLHQLNSVLESQGLVKQVETAEEEVLDMTEDETTEAEPTTEIFFSSY</sequence>
<dbReference type="AlphaFoldDB" id="A0AAN8WS23"/>
<dbReference type="PROSITE" id="PS50835">
    <property type="entry name" value="IG_LIKE"/>
    <property type="match status" value="6"/>
</dbReference>
<comment type="subcellular location">
    <subcellularLocation>
        <location evidence="1">Cell membrane</location>
    </subcellularLocation>
</comment>
<dbReference type="GO" id="GO:0005886">
    <property type="term" value="C:plasma membrane"/>
    <property type="evidence" value="ECO:0007669"/>
    <property type="project" value="UniProtKB-SubCell"/>
</dbReference>
<evidence type="ECO:0000313" key="11">
    <source>
        <dbReference type="EMBL" id="KAK7071202.1"/>
    </source>
</evidence>
<dbReference type="EMBL" id="JAXCGZ010015119">
    <property type="protein sequence ID" value="KAK7071202.1"/>
    <property type="molecule type" value="Genomic_DNA"/>
</dbReference>
<dbReference type="InterPro" id="IPR007110">
    <property type="entry name" value="Ig-like_dom"/>
</dbReference>
<feature type="domain" description="Ig-like" evidence="10">
    <location>
        <begin position="41"/>
        <end position="144"/>
    </location>
</feature>
<dbReference type="FunFam" id="2.60.40.10:FF:000005">
    <property type="entry name" value="Neuronal cell adhesion molecule"/>
    <property type="match status" value="1"/>
</dbReference>
<evidence type="ECO:0000256" key="9">
    <source>
        <dbReference type="SAM" id="SignalP"/>
    </source>
</evidence>
<evidence type="ECO:0000256" key="3">
    <source>
        <dbReference type="ARBA" id="ARBA00022729"/>
    </source>
</evidence>
<evidence type="ECO:0000256" key="1">
    <source>
        <dbReference type="ARBA" id="ARBA00004236"/>
    </source>
</evidence>
<dbReference type="PANTHER" id="PTHR45080:SF8">
    <property type="entry name" value="IG-LIKE DOMAIN-CONTAINING PROTEIN"/>
    <property type="match status" value="1"/>
</dbReference>
<dbReference type="InterPro" id="IPR003598">
    <property type="entry name" value="Ig_sub2"/>
</dbReference>
<reference evidence="11 12" key="1">
    <citation type="submission" date="2023-11" db="EMBL/GenBank/DDBJ databases">
        <title>Halocaridina rubra genome assembly.</title>
        <authorList>
            <person name="Smith C."/>
        </authorList>
    </citation>
    <scope>NUCLEOTIDE SEQUENCE [LARGE SCALE GENOMIC DNA]</scope>
    <source>
        <strain evidence="11">EP-1</strain>
        <tissue evidence="11">Whole</tissue>
    </source>
</reference>
<comment type="caution">
    <text evidence="11">The sequence shown here is derived from an EMBL/GenBank/DDBJ whole genome shotgun (WGS) entry which is preliminary data.</text>
</comment>